<feature type="transmembrane region" description="Helical" evidence="7">
    <location>
        <begin position="209"/>
        <end position="228"/>
    </location>
</feature>
<feature type="transmembrane region" description="Helical" evidence="7">
    <location>
        <begin position="173"/>
        <end position="197"/>
    </location>
</feature>
<feature type="transmembrane region" description="Helical" evidence="7">
    <location>
        <begin position="486"/>
        <end position="506"/>
    </location>
</feature>
<organism evidence="9 10">
    <name type="scientific">Actinomadura barringtoniae</name>
    <dbReference type="NCBI Taxonomy" id="1427535"/>
    <lineage>
        <taxon>Bacteria</taxon>
        <taxon>Bacillati</taxon>
        <taxon>Actinomycetota</taxon>
        <taxon>Actinomycetes</taxon>
        <taxon>Streptosporangiales</taxon>
        <taxon>Thermomonosporaceae</taxon>
        <taxon>Actinomadura</taxon>
    </lineage>
</organism>
<dbReference type="GO" id="GO:0005886">
    <property type="term" value="C:plasma membrane"/>
    <property type="evidence" value="ECO:0007669"/>
    <property type="project" value="UniProtKB-SubCell"/>
</dbReference>
<dbReference type="InterPro" id="IPR011701">
    <property type="entry name" value="MFS"/>
</dbReference>
<dbReference type="Gene3D" id="1.20.1720.10">
    <property type="entry name" value="Multidrug resistance protein D"/>
    <property type="match status" value="1"/>
</dbReference>
<comment type="caution">
    <text evidence="9">The sequence shown here is derived from an EMBL/GenBank/DDBJ whole genome shotgun (WGS) entry which is preliminary data.</text>
</comment>
<feature type="transmembrane region" description="Helical" evidence="7">
    <location>
        <begin position="21"/>
        <end position="38"/>
    </location>
</feature>
<feature type="transmembrane region" description="Helical" evidence="7">
    <location>
        <begin position="370"/>
        <end position="394"/>
    </location>
</feature>
<dbReference type="InterPro" id="IPR036259">
    <property type="entry name" value="MFS_trans_sf"/>
</dbReference>
<proteinExistence type="predicted"/>
<comment type="subcellular location">
    <subcellularLocation>
        <location evidence="1">Cell membrane</location>
        <topology evidence="1">Multi-pass membrane protein</topology>
    </subcellularLocation>
</comment>
<feature type="domain" description="Major facilitator superfamily (MFS) profile" evidence="8">
    <location>
        <begin position="23"/>
        <end position="510"/>
    </location>
</feature>
<dbReference type="PROSITE" id="PS50850">
    <property type="entry name" value="MFS"/>
    <property type="match status" value="1"/>
</dbReference>
<keyword evidence="5 7" id="KW-1133">Transmembrane helix</keyword>
<feature type="transmembrane region" description="Helical" evidence="7">
    <location>
        <begin position="147"/>
        <end position="167"/>
    </location>
</feature>
<dbReference type="CDD" id="cd17321">
    <property type="entry name" value="MFS_MMR_MDR_like"/>
    <property type="match status" value="1"/>
</dbReference>
<evidence type="ECO:0000256" key="7">
    <source>
        <dbReference type="SAM" id="Phobius"/>
    </source>
</evidence>
<dbReference type="Pfam" id="PF07690">
    <property type="entry name" value="MFS_1"/>
    <property type="match status" value="1"/>
</dbReference>
<evidence type="ECO:0000256" key="6">
    <source>
        <dbReference type="ARBA" id="ARBA00023136"/>
    </source>
</evidence>
<keyword evidence="4 7" id="KW-0812">Transmembrane</keyword>
<feature type="transmembrane region" description="Helical" evidence="7">
    <location>
        <begin position="313"/>
        <end position="332"/>
    </location>
</feature>
<dbReference type="PANTHER" id="PTHR42718:SF47">
    <property type="entry name" value="METHYL VIOLOGEN RESISTANCE PROTEIN SMVA"/>
    <property type="match status" value="1"/>
</dbReference>
<feature type="transmembrane region" description="Helical" evidence="7">
    <location>
        <begin position="114"/>
        <end position="135"/>
    </location>
</feature>
<evidence type="ECO:0000256" key="5">
    <source>
        <dbReference type="ARBA" id="ARBA00022989"/>
    </source>
</evidence>
<dbReference type="InterPro" id="IPR020846">
    <property type="entry name" value="MFS_dom"/>
</dbReference>
<dbReference type="RefSeq" id="WP_208262446.1">
    <property type="nucleotide sequence ID" value="NZ_JAGEOJ010000025.1"/>
</dbReference>
<dbReference type="EMBL" id="JAGEOJ010000025">
    <property type="protein sequence ID" value="MBO2454239.1"/>
    <property type="molecule type" value="Genomic_DNA"/>
</dbReference>
<evidence type="ECO:0000256" key="3">
    <source>
        <dbReference type="ARBA" id="ARBA00022475"/>
    </source>
</evidence>
<feature type="transmembrane region" description="Helical" evidence="7">
    <location>
        <begin position="415"/>
        <end position="432"/>
    </location>
</feature>
<reference evidence="9" key="1">
    <citation type="submission" date="2021-03" db="EMBL/GenBank/DDBJ databases">
        <authorList>
            <person name="Kanchanasin P."/>
            <person name="Saeng-In P."/>
            <person name="Phongsopitanun W."/>
            <person name="Yuki M."/>
            <person name="Kudo T."/>
            <person name="Ohkuma M."/>
            <person name="Tanasupawat S."/>
        </authorList>
    </citation>
    <scope>NUCLEOTIDE SEQUENCE</scope>
    <source>
        <strain evidence="9">GKU 128</strain>
    </source>
</reference>
<feature type="transmembrane region" description="Helical" evidence="7">
    <location>
        <begin position="58"/>
        <end position="77"/>
    </location>
</feature>
<name>A0A939T9G4_9ACTN</name>
<dbReference type="Proteomes" id="UP000669179">
    <property type="component" value="Unassembled WGS sequence"/>
</dbReference>
<keyword evidence="6 7" id="KW-0472">Membrane</keyword>
<evidence type="ECO:0000256" key="4">
    <source>
        <dbReference type="ARBA" id="ARBA00022692"/>
    </source>
</evidence>
<dbReference type="SUPFAM" id="SSF103473">
    <property type="entry name" value="MFS general substrate transporter"/>
    <property type="match status" value="1"/>
</dbReference>
<evidence type="ECO:0000313" key="10">
    <source>
        <dbReference type="Proteomes" id="UP000669179"/>
    </source>
</evidence>
<evidence type="ECO:0000259" key="8">
    <source>
        <dbReference type="PROSITE" id="PS50850"/>
    </source>
</evidence>
<feature type="transmembrane region" description="Helical" evidence="7">
    <location>
        <begin position="277"/>
        <end position="301"/>
    </location>
</feature>
<dbReference type="AlphaFoldDB" id="A0A939T9G4"/>
<keyword evidence="10" id="KW-1185">Reference proteome</keyword>
<dbReference type="Gene3D" id="1.20.1250.20">
    <property type="entry name" value="MFS general substrate transporter like domains"/>
    <property type="match status" value="1"/>
</dbReference>
<dbReference type="GO" id="GO:0022857">
    <property type="term" value="F:transmembrane transporter activity"/>
    <property type="evidence" value="ECO:0007669"/>
    <property type="project" value="InterPro"/>
</dbReference>
<evidence type="ECO:0000256" key="1">
    <source>
        <dbReference type="ARBA" id="ARBA00004651"/>
    </source>
</evidence>
<sequence>MNTSPNAPAAEPATFSKGRKIGTLAICLLVAVVPNIDLTALNQAIPHLNADLHPTATQILWIADAYGFALAGLLITMGGIGDRIGHKKLMLIGTALFAVASAITAYAPSAEALIAARAVLGVAGATLMPSALSLIRRVFTDPKQRTAAVGSFMAVGGLAVGLGPAIAGLLLDHFWWGSVFLINVPIMAVALIAGLIVLPESRNLVTGRLDLLSVPMSILGVLGLVYAIKEAAVHGLTEPQVGISAAIGVVSLAAFVWRQTRLAEPLIDIRLFRNAAFTGSITTNMFAMFALVAQSLIFSLFFQLALGWSPLKAGLAGLPGALGAMVGGAAIAPPLINAIGRARTVAIGMAISASAFTGFVTVGLDTSYLIMVPIMVASGLGMGMAMTVTGDTVLASVPKERSGAASAISETATELGGALGMAILGSVLNAVYRDSLHLPAGLSAGTEHAAKDSIGGALQATAGLPAQLAGQVAAAARDAFVDGMHAALIVSAAFAALVAVTSLYTLRNAPKVITDDTEEENGHDLKQANV</sequence>
<keyword evidence="2" id="KW-0813">Transport</keyword>
<feature type="transmembrane region" description="Helical" evidence="7">
    <location>
        <begin position="240"/>
        <end position="257"/>
    </location>
</feature>
<dbReference type="PANTHER" id="PTHR42718">
    <property type="entry name" value="MAJOR FACILITATOR SUPERFAMILY MULTIDRUG TRANSPORTER MFSC"/>
    <property type="match status" value="1"/>
</dbReference>
<evidence type="ECO:0000313" key="9">
    <source>
        <dbReference type="EMBL" id="MBO2454239.1"/>
    </source>
</evidence>
<feature type="transmembrane region" description="Helical" evidence="7">
    <location>
        <begin position="89"/>
        <end position="108"/>
    </location>
</feature>
<feature type="transmembrane region" description="Helical" evidence="7">
    <location>
        <begin position="344"/>
        <end position="364"/>
    </location>
</feature>
<protein>
    <submittedName>
        <fullName evidence="9">MFS transporter</fullName>
    </submittedName>
</protein>
<accession>A0A939T9G4</accession>
<evidence type="ECO:0000256" key="2">
    <source>
        <dbReference type="ARBA" id="ARBA00022448"/>
    </source>
</evidence>
<keyword evidence="3" id="KW-1003">Cell membrane</keyword>
<gene>
    <name evidence="9" type="ORF">J4573_44630</name>
</gene>